<dbReference type="EMBL" id="JAKFHA010000053">
    <property type="protein sequence ID" value="MCF2533613.1"/>
    <property type="molecule type" value="Genomic_DNA"/>
</dbReference>
<dbReference type="Proteomes" id="UP001165378">
    <property type="component" value="Unassembled WGS sequence"/>
</dbReference>
<gene>
    <name evidence="3" type="ORF">LZ495_41230</name>
</gene>
<evidence type="ECO:0000256" key="1">
    <source>
        <dbReference type="SAM" id="MobiDB-lite"/>
    </source>
</evidence>
<name>A0AA41Q8L5_9ACTN</name>
<dbReference type="Gene3D" id="3.30.200.20">
    <property type="entry name" value="Phosphorylase Kinase, domain 1"/>
    <property type="match status" value="1"/>
</dbReference>
<dbReference type="Gene3D" id="3.90.1200.10">
    <property type="match status" value="1"/>
</dbReference>
<evidence type="ECO:0000313" key="3">
    <source>
        <dbReference type="EMBL" id="MCF2533613.1"/>
    </source>
</evidence>
<keyword evidence="4" id="KW-1185">Reference proteome</keyword>
<dbReference type="PANTHER" id="PTHR21310:SF40">
    <property type="entry name" value="AMINOGLYCOSIDE PHOSPHOTRANSFERASE DOMAIN-CONTAINING PROTEIN-RELATED"/>
    <property type="match status" value="1"/>
</dbReference>
<organism evidence="3 4">
    <name type="scientific">Yinghuangia soli</name>
    <dbReference type="NCBI Taxonomy" id="2908204"/>
    <lineage>
        <taxon>Bacteria</taxon>
        <taxon>Bacillati</taxon>
        <taxon>Actinomycetota</taxon>
        <taxon>Actinomycetes</taxon>
        <taxon>Kitasatosporales</taxon>
        <taxon>Streptomycetaceae</taxon>
        <taxon>Yinghuangia</taxon>
    </lineage>
</organism>
<feature type="region of interest" description="Disordered" evidence="1">
    <location>
        <begin position="1"/>
        <end position="21"/>
    </location>
</feature>
<feature type="domain" description="Aminoglycoside phosphotransferase" evidence="2">
    <location>
        <begin position="62"/>
        <end position="283"/>
    </location>
</feature>
<dbReference type="SUPFAM" id="SSF56112">
    <property type="entry name" value="Protein kinase-like (PK-like)"/>
    <property type="match status" value="1"/>
</dbReference>
<sequence>MNVTNGQPPADTQVQRTSRDTAEVPAALARWLATKLPPGAEPAVRLHSGIDANGMSNETLVFDVVWQQDGARRTAEYVARVAPSPADVPVYENYALQDQYDTMQIVRRLSEVPIPRVEFMEASGDVLGMPFFLMERLAGVVPPDVLPYTYGDNWLFDASPEDRRRLQDSTVKALAGLHAIPDAATTFAFLDPKFPGATVLQRNVARTRAWYDFAARGLGRSPLTERALQWLESHVPDAGETVLVWGDARLGNVIYADFEPVGILDWDMASIGPRELDLSWLIFAHRVFQSLTDVFGLPGLPDFLREEDVVATYTDLTGARIGDLHWYHVHAAVNWAVLFMRVGARSIHFGQTERPEDIETLLHHRPLFESLVADLDD</sequence>
<dbReference type="CDD" id="cd05154">
    <property type="entry name" value="ACAD10_11_N-like"/>
    <property type="match status" value="1"/>
</dbReference>
<feature type="compositionally biased region" description="Polar residues" evidence="1">
    <location>
        <begin position="1"/>
        <end position="16"/>
    </location>
</feature>
<reference evidence="3" key="1">
    <citation type="submission" date="2022-01" db="EMBL/GenBank/DDBJ databases">
        <title>Genome-Based Taxonomic Classification of the Phylum Actinobacteria.</title>
        <authorList>
            <person name="Gao Y."/>
        </authorList>
    </citation>
    <scope>NUCLEOTIDE SEQUENCE</scope>
    <source>
        <strain evidence="3">KLBMP 8922</strain>
    </source>
</reference>
<dbReference type="RefSeq" id="WP_235058381.1">
    <property type="nucleotide sequence ID" value="NZ_JAKFHA010000053.1"/>
</dbReference>
<protein>
    <submittedName>
        <fullName evidence="3">Phosphotransferase family protein</fullName>
    </submittedName>
</protein>
<accession>A0AA41Q8L5</accession>
<dbReference type="Pfam" id="PF01636">
    <property type="entry name" value="APH"/>
    <property type="match status" value="1"/>
</dbReference>
<dbReference type="InterPro" id="IPR041726">
    <property type="entry name" value="ACAD10_11_N"/>
</dbReference>
<evidence type="ECO:0000259" key="2">
    <source>
        <dbReference type="Pfam" id="PF01636"/>
    </source>
</evidence>
<dbReference type="AlphaFoldDB" id="A0AA41Q8L5"/>
<dbReference type="InterPro" id="IPR002575">
    <property type="entry name" value="Aminoglycoside_PTrfase"/>
</dbReference>
<proteinExistence type="predicted"/>
<evidence type="ECO:0000313" key="4">
    <source>
        <dbReference type="Proteomes" id="UP001165378"/>
    </source>
</evidence>
<comment type="caution">
    <text evidence="3">The sequence shown here is derived from an EMBL/GenBank/DDBJ whole genome shotgun (WGS) entry which is preliminary data.</text>
</comment>
<dbReference type="InterPro" id="IPR011009">
    <property type="entry name" value="Kinase-like_dom_sf"/>
</dbReference>
<dbReference type="InterPro" id="IPR051678">
    <property type="entry name" value="AGP_Transferase"/>
</dbReference>
<dbReference type="PANTHER" id="PTHR21310">
    <property type="entry name" value="AMINOGLYCOSIDE PHOSPHOTRANSFERASE-RELATED-RELATED"/>
    <property type="match status" value="1"/>
</dbReference>